<dbReference type="STRING" id="1318466.BN85412150"/>
<dbReference type="Proteomes" id="UP000032740">
    <property type="component" value="Chromosome"/>
</dbReference>
<dbReference type="RefSeq" id="WP_030003675.1">
    <property type="nucleotide sequence ID" value="NC_022538.1"/>
</dbReference>
<gene>
    <name evidence="2" type="ORF">BN85412150</name>
</gene>
<dbReference type="KEGG" id="apal:BN85412150"/>
<name>U4KLN1_ALTPJ</name>
<organism evidence="2 3">
    <name type="scientific">Alteracholeplasma palmae (strain ATCC 49389 / J233)</name>
    <name type="common">Acholeplasma palmae</name>
    <dbReference type="NCBI Taxonomy" id="1318466"/>
    <lineage>
        <taxon>Bacteria</taxon>
        <taxon>Bacillati</taxon>
        <taxon>Mycoplasmatota</taxon>
        <taxon>Mollicutes</taxon>
        <taxon>Acholeplasmatales</taxon>
        <taxon>Acholeplasmataceae</taxon>
        <taxon>Acholeplasma</taxon>
    </lineage>
</organism>
<keyword evidence="1" id="KW-0812">Transmembrane</keyword>
<accession>U4KLN1</accession>
<protein>
    <submittedName>
        <fullName evidence="2">Uncharacterized protein</fullName>
    </submittedName>
</protein>
<sequence length="315" mass="35571">MELQENEIINSTNSMFYNESIKVDRRKIAVIVLLSVIIMLFALRFFRTESFGKIDINQTLIETKRKPSAGSPNNYTPWDNVKIAAGVLADATYFEAKTTGTVKAMGTTQTLTSTRVKFNNSLYTNSVSVGSSDSIISVKTAQERYIQNLKTPSIYMSIGKISSENNEVSWGDINNIETTKYFNDYGLLPVGLSKYKMNSKNTKVTKLKSDSNSYTYKVVLDPKTSVDSYAREVASTAGAKTIPKFESIELRITIDSNWNPLKVEVDETYEILMYGIPARVKGKMVEVIENINKKNEPNKNAQRYIDFIEKNKKDK</sequence>
<reference evidence="2 3" key="1">
    <citation type="journal article" date="2013" name="J. Mol. Microbiol. Biotechnol.">
        <title>Analysis of the Complete Genomes of Acholeplasma brassicae , A. palmae and A. laidlawii and Their Comparison to the Obligate Parasites from ' Candidatus Phytoplasma'.</title>
        <authorList>
            <person name="Kube M."/>
            <person name="Siewert C."/>
            <person name="Migdoll A.M."/>
            <person name="Duduk B."/>
            <person name="Holz S."/>
            <person name="Rabus R."/>
            <person name="Seemuller E."/>
            <person name="Mitrovic J."/>
            <person name="Muller I."/>
            <person name="Buttner C."/>
            <person name="Reinhardt R."/>
        </authorList>
    </citation>
    <scope>NUCLEOTIDE SEQUENCE [LARGE SCALE GENOMIC DNA]</scope>
    <source>
        <strain evidence="2 3">J233</strain>
    </source>
</reference>
<evidence type="ECO:0000313" key="3">
    <source>
        <dbReference type="Proteomes" id="UP000032740"/>
    </source>
</evidence>
<dbReference type="HOGENOM" id="CLU_881729_0_0_14"/>
<keyword evidence="1" id="KW-0472">Membrane</keyword>
<proteinExistence type="predicted"/>
<keyword evidence="3" id="KW-1185">Reference proteome</keyword>
<feature type="transmembrane region" description="Helical" evidence="1">
    <location>
        <begin position="28"/>
        <end position="46"/>
    </location>
</feature>
<dbReference type="EMBL" id="FO681347">
    <property type="protein sequence ID" value="CCV64792.1"/>
    <property type="molecule type" value="Genomic_DNA"/>
</dbReference>
<evidence type="ECO:0000313" key="2">
    <source>
        <dbReference type="EMBL" id="CCV64792.1"/>
    </source>
</evidence>
<dbReference type="AlphaFoldDB" id="U4KLN1"/>
<keyword evidence="1" id="KW-1133">Transmembrane helix</keyword>
<evidence type="ECO:0000256" key="1">
    <source>
        <dbReference type="SAM" id="Phobius"/>
    </source>
</evidence>